<organism evidence="8">
    <name type="scientific">Alexandrium catenella</name>
    <name type="common">Red tide dinoflagellate</name>
    <name type="synonym">Gonyaulax catenella</name>
    <dbReference type="NCBI Taxonomy" id="2925"/>
    <lineage>
        <taxon>Eukaryota</taxon>
        <taxon>Sar</taxon>
        <taxon>Alveolata</taxon>
        <taxon>Dinophyceae</taxon>
        <taxon>Gonyaulacales</taxon>
        <taxon>Pyrocystaceae</taxon>
        <taxon>Alexandrium</taxon>
    </lineage>
</organism>
<keyword evidence="4" id="KW-0808">Transferase</keyword>
<evidence type="ECO:0000256" key="2">
    <source>
        <dbReference type="ARBA" id="ARBA00011738"/>
    </source>
</evidence>
<dbReference type="GO" id="GO:0030170">
    <property type="term" value="F:pyridoxal phosphate binding"/>
    <property type="evidence" value="ECO:0007669"/>
    <property type="project" value="InterPro"/>
</dbReference>
<comment type="cofactor">
    <cofactor evidence="1">
        <name>pyridoxal 5'-phosphate</name>
        <dbReference type="ChEBI" id="CHEBI:597326"/>
    </cofactor>
</comment>
<keyword evidence="3" id="KW-0032">Aminotransferase</keyword>
<proteinExistence type="inferred from homology"/>
<dbReference type="AlphaFoldDB" id="A0A7S1QNJ3"/>
<dbReference type="EMBL" id="HBGE01046844">
    <property type="protein sequence ID" value="CAD9143762.1"/>
    <property type="molecule type" value="Transcribed_RNA"/>
</dbReference>
<dbReference type="UniPathway" id="UPA00528">
    <property type="reaction ID" value="UER00586"/>
</dbReference>
<evidence type="ECO:0000259" key="7">
    <source>
        <dbReference type="Pfam" id="PF00155"/>
    </source>
</evidence>
<dbReference type="Gene3D" id="3.40.640.10">
    <property type="entry name" value="Type I PLP-dependent aspartate aminotransferase-like (Major domain)"/>
    <property type="match status" value="1"/>
</dbReference>
<dbReference type="Gene3D" id="1.10.287.1970">
    <property type="match status" value="1"/>
</dbReference>
<evidence type="ECO:0000256" key="1">
    <source>
        <dbReference type="ARBA" id="ARBA00001933"/>
    </source>
</evidence>
<dbReference type="GO" id="GO:0047958">
    <property type="term" value="F:glycine:2-oxoglutarate aminotransferase activity"/>
    <property type="evidence" value="ECO:0007669"/>
    <property type="project" value="TreeGrafter"/>
</dbReference>
<dbReference type="CDD" id="cd00609">
    <property type="entry name" value="AAT_like"/>
    <property type="match status" value="1"/>
</dbReference>
<evidence type="ECO:0000256" key="3">
    <source>
        <dbReference type="ARBA" id="ARBA00022576"/>
    </source>
</evidence>
<evidence type="ECO:0000256" key="4">
    <source>
        <dbReference type="ARBA" id="ARBA00022679"/>
    </source>
</evidence>
<keyword evidence="5" id="KW-0663">Pyridoxal phosphate</keyword>
<sequence length="502" mass="54657">MAMTAPQKVLTEESLCPLVLRCQYGVRGEIFVRAQELMREGHKVTFTSTGNPHQLGQKPLTFLRQVMALCAAPFLLDDEGALSAFAPDAAERARQYLSALDGGLGAYQDSKGNALICEEVCDFIARRDGGLRPSPDNVFLTNGAAEGVRLLLKSLIRDEQDGILVPVPQYPLYSASIALYGGKLVGYYLDEDAGWGISTARLQESLDSARAEGIEVRAVVFINPGNPTGQCLKEEQLQALVRFAYTNRLLIMADEVYQENIYGVVPFTSCHKVVCGMGAPYSLNQELVSFHSVSKGAAGECGIRGGYFHLHNIDEAVRAHLYKCVSINLSPSVPGMVAMGCYVNPPKPGDASYEVNQKERAGLVCSLSRRAHAMSRAFNSMPGISCQSVDGAMYAFPRIAMPARAVEAAKKLGKSPDMMYCLELLEHAHIAATPGASFRQVDGTFHFRTTILSPEQQMAGLLERFRRFHLGFMQRYADEPNVAGEAEENVSGLVAAPVMSKL</sequence>
<comment type="similarity">
    <text evidence="6">Belongs to the class-I pyridoxal-phosphate-dependent aminotransferase family. Alanine aminotransferase subfamily.</text>
</comment>
<dbReference type="Gene3D" id="3.90.1150.10">
    <property type="entry name" value="Aspartate Aminotransferase, domain 1"/>
    <property type="match status" value="1"/>
</dbReference>
<comment type="subunit">
    <text evidence="2">Homodimer.</text>
</comment>
<evidence type="ECO:0000313" key="8">
    <source>
        <dbReference type="EMBL" id="CAD9143762.1"/>
    </source>
</evidence>
<reference evidence="8" key="1">
    <citation type="submission" date="2021-01" db="EMBL/GenBank/DDBJ databases">
        <authorList>
            <person name="Corre E."/>
            <person name="Pelletier E."/>
            <person name="Niang G."/>
            <person name="Scheremetjew M."/>
            <person name="Finn R."/>
            <person name="Kale V."/>
            <person name="Holt S."/>
            <person name="Cochrane G."/>
            <person name="Meng A."/>
            <person name="Brown T."/>
            <person name="Cohen L."/>
        </authorList>
    </citation>
    <scope>NUCLEOTIDE SEQUENCE</scope>
    <source>
        <strain evidence="8">OF101</strain>
    </source>
</reference>
<dbReference type="InterPro" id="IPR004839">
    <property type="entry name" value="Aminotransferase_I/II_large"/>
</dbReference>
<dbReference type="Pfam" id="PF00155">
    <property type="entry name" value="Aminotran_1_2"/>
    <property type="match status" value="1"/>
</dbReference>
<dbReference type="InterPro" id="IPR045088">
    <property type="entry name" value="ALAT1/2-like"/>
</dbReference>
<dbReference type="FunFam" id="3.90.1150.10:FF:000151">
    <property type="entry name" value="Alanine aminotransferase 2"/>
    <property type="match status" value="1"/>
</dbReference>
<name>A0A7S1QNJ3_ALECA</name>
<accession>A0A7S1QNJ3</accession>
<gene>
    <name evidence="8" type="ORF">ACAT0790_LOCUS28275</name>
</gene>
<evidence type="ECO:0000256" key="5">
    <source>
        <dbReference type="ARBA" id="ARBA00022898"/>
    </source>
</evidence>
<dbReference type="InterPro" id="IPR015422">
    <property type="entry name" value="PyrdxlP-dep_Trfase_small"/>
</dbReference>
<dbReference type="PANTHER" id="PTHR11751">
    <property type="entry name" value="ALANINE AMINOTRANSFERASE"/>
    <property type="match status" value="1"/>
</dbReference>
<dbReference type="GO" id="GO:0004021">
    <property type="term" value="F:L-alanine:2-oxoglutarate aminotransferase activity"/>
    <property type="evidence" value="ECO:0007669"/>
    <property type="project" value="TreeGrafter"/>
</dbReference>
<protein>
    <recommendedName>
        <fullName evidence="7">Aminotransferase class I/classII large domain-containing protein</fullName>
    </recommendedName>
</protein>
<dbReference type="FunFam" id="1.10.287.1970:FF:000001">
    <property type="entry name" value="Alanine aminotransferase 2"/>
    <property type="match status" value="1"/>
</dbReference>
<feature type="domain" description="Aminotransferase class I/classII large" evidence="7">
    <location>
        <begin position="85"/>
        <end position="464"/>
    </location>
</feature>
<dbReference type="InterPro" id="IPR015421">
    <property type="entry name" value="PyrdxlP-dep_Trfase_major"/>
</dbReference>
<dbReference type="GO" id="GO:0008453">
    <property type="term" value="F:alanine-glyoxylate transaminase activity"/>
    <property type="evidence" value="ECO:0007669"/>
    <property type="project" value="TreeGrafter"/>
</dbReference>
<dbReference type="PANTHER" id="PTHR11751:SF373">
    <property type="entry name" value="GLUTAMATE--GLYOXYLATE AMINOTRANSFERASE 2"/>
    <property type="match status" value="1"/>
</dbReference>
<dbReference type="FunFam" id="3.40.640.10:FF:000012">
    <property type="entry name" value="alanine aminotransferase 2"/>
    <property type="match status" value="1"/>
</dbReference>
<evidence type="ECO:0000256" key="6">
    <source>
        <dbReference type="ARBA" id="ARBA00025785"/>
    </source>
</evidence>
<dbReference type="GO" id="GO:0042853">
    <property type="term" value="P:L-alanine catabolic process"/>
    <property type="evidence" value="ECO:0007669"/>
    <property type="project" value="UniProtKB-UniPathway"/>
</dbReference>
<dbReference type="SUPFAM" id="SSF53383">
    <property type="entry name" value="PLP-dependent transferases"/>
    <property type="match status" value="1"/>
</dbReference>
<dbReference type="InterPro" id="IPR015424">
    <property type="entry name" value="PyrdxlP-dep_Trfase"/>
</dbReference>